<feature type="binding site" evidence="6">
    <location>
        <begin position="93"/>
        <end position="100"/>
    </location>
    <ligand>
        <name>ATP</name>
        <dbReference type="ChEBI" id="CHEBI:30616"/>
    </ligand>
</feature>
<evidence type="ECO:0000256" key="5">
    <source>
        <dbReference type="ARBA" id="ARBA00023175"/>
    </source>
</evidence>
<dbReference type="GO" id="GO:0007018">
    <property type="term" value="P:microtubule-based movement"/>
    <property type="evidence" value="ECO:0007669"/>
    <property type="project" value="InterPro"/>
</dbReference>
<feature type="coiled-coil region" evidence="7">
    <location>
        <begin position="1673"/>
        <end position="1731"/>
    </location>
</feature>
<dbReference type="Pfam" id="PF00225">
    <property type="entry name" value="Kinesin"/>
    <property type="match status" value="1"/>
</dbReference>
<reference evidence="9" key="1">
    <citation type="submission" date="2021-01" db="EMBL/GenBank/DDBJ databases">
        <authorList>
            <consortium name="Genoscope - CEA"/>
            <person name="William W."/>
        </authorList>
    </citation>
    <scope>NUCLEOTIDE SEQUENCE</scope>
</reference>
<dbReference type="FunFam" id="3.40.850.10:FF:000116">
    <property type="entry name" value="Putative kinesin"/>
    <property type="match status" value="1"/>
</dbReference>
<feature type="coiled-coil region" evidence="7">
    <location>
        <begin position="583"/>
        <end position="1021"/>
    </location>
</feature>
<evidence type="ECO:0000313" key="10">
    <source>
        <dbReference type="Proteomes" id="UP000692954"/>
    </source>
</evidence>
<keyword evidence="1" id="KW-0493">Microtubule</keyword>
<dbReference type="PROSITE" id="PS00411">
    <property type="entry name" value="KINESIN_MOTOR_1"/>
    <property type="match status" value="1"/>
</dbReference>
<dbReference type="Proteomes" id="UP000692954">
    <property type="component" value="Unassembled WGS sequence"/>
</dbReference>
<dbReference type="OrthoDB" id="308025at2759"/>
<proteinExistence type="inferred from homology"/>
<feature type="coiled-coil region" evidence="7">
    <location>
        <begin position="343"/>
        <end position="370"/>
    </location>
</feature>
<dbReference type="InterPro" id="IPR044986">
    <property type="entry name" value="KIF15/KIN-12"/>
</dbReference>
<keyword evidence="3 6" id="KW-0067">ATP-binding</keyword>
<keyword evidence="4 7" id="KW-0175">Coiled coil</keyword>
<keyword evidence="10" id="KW-1185">Reference proteome</keyword>
<dbReference type="GO" id="GO:0005524">
    <property type="term" value="F:ATP binding"/>
    <property type="evidence" value="ECO:0007669"/>
    <property type="project" value="UniProtKB-UniRule"/>
</dbReference>
<dbReference type="GO" id="GO:0008017">
    <property type="term" value="F:microtubule binding"/>
    <property type="evidence" value="ECO:0007669"/>
    <property type="project" value="InterPro"/>
</dbReference>
<protein>
    <recommendedName>
        <fullName evidence="8">Kinesin motor domain-containing protein</fullName>
    </recommendedName>
</protein>
<organism evidence="9 10">
    <name type="scientific">Paramecium sonneborni</name>
    <dbReference type="NCBI Taxonomy" id="65129"/>
    <lineage>
        <taxon>Eukaryota</taxon>
        <taxon>Sar</taxon>
        <taxon>Alveolata</taxon>
        <taxon>Ciliophora</taxon>
        <taxon>Intramacronucleata</taxon>
        <taxon>Oligohymenophorea</taxon>
        <taxon>Peniculida</taxon>
        <taxon>Parameciidae</taxon>
        <taxon>Paramecium</taxon>
    </lineage>
</organism>
<dbReference type="GO" id="GO:0003777">
    <property type="term" value="F:microtubule motor activity"/>
    <property type="evidence" value="ECO:0007669"/>
    <property type="project" value="InterPro"/>
</dbReference>
<dbReference type="SMART" id="SM00129">
    <property type="entry name" value="KISc"/>
    <property type="match status" value="1"/>
</dbReference>
<evidence type="ECO:0000256" key="3">
    <source>
        <dbReference type="ARBA" id="ARBA00022840"/>
    </source>
</evidence>
<dbReference type="EMBL" id="CAJJDN010000016">
    <property type="protein sequence ID" value="CAD8062224.1"/>
    <property type="molecule type" value="Genomic_DNA"/>
</dbReference>
<evidence type="ECO:0000256" key="2">
    <source>
        <dbReference type="ARBA" id="ARBA00022741"/>
    </source>
</evidence>
<evidence type="ECO:0000259" key="8">
    <source>
        <dbReference type="PROSITE" id="PS50067"/>
    </source>
</evidence>
<feature type="coiled-coil region" evidence="7">
    <location>
        <begin position="1068"/>
        <end position="1638"/>
    </location>
</feature>
<dbReference type="PANTHER" id="PTHR37739:SF8">
    <property type="entry name" value="KINESIN-LIKE PROTEIN KIN-12D"/>
    <property type="match status" value="1"/>
</dbReference>
<dbReference type="InterPro" id="IPR019821">
    <property type="entry name" value="Kinesin_motor_CS"/>
</dbReference>
<dbReference type="GO" id="GO:0005874">
    <property type="term" value="C:microtubule"/>
    <property type="evidence" value="ECO:0007669"/>
    <property type="project" value="UniProtKB-KW"/>
</dbReference>
<accession>A0A8S1LH01</accession>
<sequence length="1850" mass="218716">MTDKFKAERDNIQVSIRIKPLLEDGRSCIKLDSNLKNTIIIEGNQQQQQDQKYFYFDYVAQQDSSQEDIFNIVGKQQAINCLDGYNGCVFVYGQTGSGKTYTMMGTQKQPGLLPRVIDFLFNCILEDQSENVEYLVKCSYLEIYNEHIIDLLNPQLGNLQLREDLKKGVYVEQLSEEVCTNVAESLEVLQRGSLNRHISSTQMNIESSRSHSVFTIQLESRRQSSQTQVINHRFSRFHFVDLAGSERQKQSQVQGERLREGCNINKSLHILGNVINSLVEDNQSFVHYRDSKLTFLLKDSLGGNSRTHLIANIQQSQQFYQETLSTLMFSKRVKQVKNKARINEDESGNLESLKNEIKRLKQELAKSVITQQQKWESPKKFEQKQQQSFINEQFLQSLELESLIINDQKYIKLEEILKCYLEQSTESETALFLEIEKYLNGIKQLKEGFQLGQQLEQQLKFVIKLQNEQIQKLKLNQSPDDIQQQIQQQLAYALQCQGLVMKTFYENLTLKEQQGATQTVSKVQVQVDNNLNLLKEIVETVQNSLNERRQFQQQLDLQFNSQYVTLEKFKELETQSEYKEKLLSEQTQKLVSMEDQIKEIEKQIFQKLEENGITFNENDQIVDVRDKQILDLKNRIIDLNQELKNQNQQLEELLNNSEQIIQQLKNENQQILTQKQEIQVNFEQSQTSISEFQYYSKQQMFELEQQINQLKNQNQLQVNNYQYLNQQNQEFKQQIINEQNTNSQLAQGLAENEEKLKELNQIIVENGITISELKSQISSYEKYILQLKNELNDKENNIQQNQKSIKVLELENNNLKQECIKYQNQLTLLQDQLQLSVSKLESSEQELFTQLQQLQKDNQVLQNENSLLQKDKQEMIEEKNILTQDFNQKTKELEHTQLQLKQIEQNYQEEMTIFQQNYQIQNSDLEKNFEDQMKQQKKDFELLLSQLNQKKDCDLGKLNQEILQLNCVIKEKEKQYVEMKFQLEEQINLVNQKLQNESQKSSQLEIMIDAQKQEFEEIQKEQMSSVDLLQKQLESKQAVIQETSDHYNQVHELYISLQARMEQKDQVNSELKRDVLQHKSKIENQSKEIQQLQQKIISVENENQQSRNTLEIQQQGKLQDMTQKLQIKTRTIEQLNNEKTALNEKVKDIECESNKFKITISQLEQQLNESQNKSNLLQSQIQGLTNIINEKEQQIEFLSQELNKQNQILDKSSEIWKKETDQMEIENNILKIQINEKQKEIQKLESKINISLNDLQQKEQQIEQLKLQLNHLNTNLQQQLELTSKDNQLLKKEIQQLNQHIDSQHEEIDQMRVELDQKQAQVDENKATVKKLTKQLELEIKQYSLHLKKHEDQHKKEVQELVDQLDIHQKQLQQKEQMIEQLNKQVNGLQSAFETKEDLNQQTQKDIYQLKDKLKSDQNKFTKIIQGLENANIQLKNQLDEYTHQIQENVHKYQSVQKQNDLQNIQFSEQQEKYNLLKDQFTRLESQMKQESQIREQYSHIADKVTKENNELKQKIDKKQQIIVQLEQALLQNEETLKNVHDRAKEFCKQQEKEINDIKDQYLKLEAEHNAILSQNQEREDENEQMKDQKDQALIQMHTLEDDNLKLKKELQEQHEKLTKSNNERSMLYKQIEEMQKDIAQLGGHNNPSQKIRYLNTIKQENSCLKQEKLYLSEQLQKEIEEKNKLLQQYQQNRKNTDSDNQQQNVSKLDMQKLIVENQRLNNEMTKLNQILNLSGVKNRFSTIKGSDGDKIIQSVQLLIQELIDCKQEIQQRNKDQEGKNLKYQTMEKDLLVMKQKFYAVQKDNPQIQTKAQSPAVQHDVLRDNNRININSGSVQRQSKPKAQQTFQFQ</sequence>
<dbReference type="PROSITE" id="PS50067">
    <property type="entry name" value="KINESIN_MOTOR_2"/>
    <property type="match status" value="1"/>
</dbReference>
<keyword evidence="2 6" id="KW-0547">Nucleotide-binding</keyword>
<evidence type="ECO:0000256" key="1">
    <source>
        <dbReference type="ARBA" id="ARBA00022701"/>
    </source>
</evidence>
<gene>
    <name evidence="9" type="ORF">PSON_ATCC_30995.1.T0160235</name>
</gene>
<evidence type="ECO:0000256" key="7">
    <source>
        <dbReference type="SAM" id="Coils"/>
    </source>
</evidence>
<name>A0A8S1LH01_9CILI</name>
<dbReference type="CDD" id="cd00106">
    <property type="entry name" value="KISc"/>
    <property type="match status" value="1"/>
</dbReference>
<evidence type="ECO:0000313" key="9">
    <source>
        <dbReference type="EMBL" id="CAD8062224.1"/>
    </source>
</evidence>
<evidence type="ECO:0000256" key="4">
    <source>
        <dbReference type="ARBA" id="ARBA00023054"/>
    </source>
</evidence>
<feature type="domain" description="Kinesin motor" evidence="8">
    <location>
        <begin position="11"/>
        <end position="336"/>
    </location>
</feature>
<comment type="caution">
    <text evidence="9">The sequence shown here is derived from an EMBL/GenBank/DDBJ whole genome shotgun (WGS) entry which is preliminary data.</text>
</comment>
<dbReference type="PANTHER" id="PTHR37739">
    <property type="entry name" value="KINESIN-LIKE PROTEIN KIN-12D"/>
    <property type="match status" value="1"/>
</dbReference>
<keyword evidence="5 6" id="KW-0505">Motor protein</keyword>
<comment type="similarity">
    <text evidence="6">Belongs to the TRAFAC class myosin-kinesin ATPase superfamily. Kinesin family.</text>
</comment>
<evidence type="ECO:0000256" key="6">
    <source>
        <dbReference type="PROSITE-ProRule" id="PRU00283"/>
    </source>
</evidence>
<dbReference type="InterPro" id="IPR001752">
    <property type="entry name" value="Kinesin_motor_dom"/>
</dbReference>